<feature type="compositionally biased region" description="Basic and acidic residues" evidence="1">
    <location>
        <begin position="1"/>
        <end position="23"/>
    </location>
</feature>
<dbReference type="GO" id="GO:0005854">
    <property type="term" value="C:nascent polypeptide-associated complex"/>
    <property type="evidence" value="ECO:0007669"/>
    <property type="project" value="InterPro"/>
</dbReference>
<name>A0A6B2LI32_9EUKA</name>
<dbReference type="Gene3D" id="2.20.70.30">
    <property type="entry name" value="Nascent polypeptide-associated complex domain"/>
    <property type="match status" value="1"/>
</dbReference>
<dbReference type="PIRSF" id="PIRSF015901">
    <property type="entry name" value="NAC_alpha"/>
    <property type="match status" value="1"/>
</dbReference>
<accession>A0A6B2LI32</accession>
<dbReference type="InterPro" id="IPR002715">
    <property type="entry name" value="Nas_poly-pep-assoc_cplx_dom"/>
</dbReference>
<reference evidence="3" key="1">
    <citation type="journal article" date="2020" name="J. Eukaryot. Microbiol.">
        <title>De novo Sequencing, Assembly and Annotation of the Transcriptome for the Free-Living Testate Amoeba Arcella intermedia.</title>
        <authorList>
            <person name="Ribeiro G.M."/>
            <person name="Porfirio-Sousa A.L."/>
            <person name="Maurer-Alcala X.X."/>
            <person name="Katz L.A."/>
            <person name="Lahr D.J.G."/>
        </authorList>
    </citation>
    <scope>NUCLEOTIDE SEQUENCE</scope>
</reference>
<dbReference type="SMART" id="SM01407">
    <property type="entry name" value="NAC"/>
    <property type="match status" value="1"/>
</dbReference>
<dbReference type="PROSITE" id="PS51151">
    <property type="entry name" value="NAC_AB"/>
    <property type="match status" value="1"/>
</dbReference>
<dbReference type="AlphaFoldDB" id="A0A6B2LI32"/>
<dbReference type="Gene3D" id="1.10.8.10">
    <property type="entry name" value="DNA helicase RuvA subunit, C-terminal domain"/>
    <property type="match status" value="1"/>
</dbReference>
<dbReference type="PANTHER" id="PTHR21713">
    <property type="entry name" value="NASCENT POLYPEPTIDE ASSOCIATED COMPLEX ALPHA SUBUNIT-RELATED"/>
    <property type="match status" value="1"/>
</dbReference>
<evidence type="ECO:0000256" key="1">
    <source>
        <dbReference type="SAM" id="MobiDB-lite"/>
    </source>
</evidence>
<evidence type="ECO:0000313" key="3">
    <source>
        <dbReference type="EMBL" id="NDV36655.1"/>
    </source>
</evidence>
<feature type="region of interest" description="Disordered" evidence="1">
    <location>
        <begin position="1"/>
        <end position="58"/>
    </location>
</feature>
<dbReference type="EMBL" id="GIBP01007686">
    <property type="protein sequence ID" value="NDV36655.1"/>
    <property type="molecule type" value="Transcribed_RNA"/>
</dbReference>
<evidence type="ECO:0000259" key="2">
    <source>
        <dbReference type="PROSITE" id="PS51151"/>
    </source>
</evidence>
<sequence>MADTEVKVEEEQEQEKTEEKTEEMPPLEPAEGKEDAGEDEDGKGKQTRAEKKSRKAIAKLGLKPAPEVLRVTVKKGKSILFVINNPDVFKSPANETTWVIFGEAKVEDSTGAALSKQAQQFAQTASSEAKGDELPDLVETAPAEAEGEAVDADGVPENLIKLVIEQASCSRAEAIEALKKTNNDVVNSIMEITMGGNK</sequence>
<dbReference type="InterPro" id="IPR016641">
    <property type="entry name" value="EGD2/NACA0like"/>
</dbReference>
<organism evidence="3">
    <name type="scientific">Arcella intermedia</name>
    <dbReference type="NCBI Taxonomy" id="1963864"/>
    <lineage>
        <taxon>Eukaryota</taxon>
        <taxon>Amoebozoa</taxon>
        <taxon>Tubulinea</taxon>
        <taxon>Elardia</taxon>
        <taxon>Arcellinida</taxon>
        <taxon>Sphaerothecina</taxon>
        <taxon>Arcellidae</taxon>
        <taxon>Arcella</taxon>
    </lineage>
</organism>
<proteinExistence type="predicted"/>
<dbReference type="FunFam" id="2.20.70.30:FF:000002">
    <property type="entry name" value="Nascent polypeptide-associated complex (NAC), alpha subunit"/>
    <property type="match status" value="1"/>
</dbReference>
<protein>
    <recommendedName>
        <fullName evidence="2">NAC-A/B domain-containing protein</fullName>
    </recommendedName>
</protein>
<feature type="domain" description="NAC-A/B" evidence="2">
    <location>
        <begin position="47"/>
        <end position="113"/>
    </location>
</feature>
<dbReference type="Pfam" id="PF01849">
    <property type="entry name" value="NAC"/>
    <property type="match status" value="1"/>
</dbReference>
<dbReference type="CDD" id="cd14358">
    <property type="entry name" value="UBA_NAC_euk"/>
    <property type="match status" value="1"/>
</dbReference>
<dbReference type="InterPro" id="IPR038187">
    <property type="entry name" value="NAC_A/B_dom_sf"/>
</dbReference>
<dbReference type="CDD" id="cd22054">
    <property type="entry name" value="NAC_NACA"/>
    <property type="match status" value="1"/>
</dbReference>